<feature type="transmembrane region" description="Helical" evidence="1">
    <location>
        <begin position="186"/>
        <end position="208"/>
    </location>
</feature>
<organism evidence="2 3">
    <name type="scientific">Plasmodium reichenowi</name>
    <dbReference type="NCBI Taxonomy" id="5854"/>
    <lineage>
        <taxon>Eukaryota</taxon>
        <taxon>Sar</taxon>
        <taxon>Alveolata</taxon>
        <taxon>Apicomplexa</taxon>
        <taxon>Aconoidasida</taxon>
        <taxon>Haemosporida</taxon>
        <taxon>Plasmodiidae</taxon>
        <taxon>Plasmodium</taxon>
        <taxon>Plasmodium (Laverania)</taxon>
    </lineage>
</organism>
<evidence type="ECO:0000313" key="3">
    <source>
        <dbReference type="Proteomes" id="UP000027581"/>
    </source>
</evidence>
<dbReference type="Proteomes" id="UP000027581">
    <property type="component" value="Unassembled WGS sequence"/>
</dbReference>
<reference evidence="2" key="2">
    <citation type="submission" date="2014-05" db="EMBL/GenBank/DDBJ databases">
        <title>The genome sequences of chimpanzee malaria parasites reveal the path to human adaptation.</title>
        <authorList>
            <person name="Otto T.D."/>
            <person name="Rayner J.C."/>
            <person name="Boehme U."/>
            <person name="Pain A."/>
            <person name="Spottiswoode N."/>
            <person name="Sanders M."/>
            <person name="Quail M."/>
            <person name="Ollomo B."/>
            <person name="Renaud F."/>
            <person name="Thomas A.W."/>
            <person name="Prugnolle F."/>
            <person name="Conway D.J."/>
            <person name="Newbold C."/>
            <person name="Berriman M."/>
        </authorList>
    </citation>
    <scope>NUCLEOTIDE SEQUENCE [LARGE SCALE GENOMIC DNA]</scope>
    <source>
        <strain evidence="2">CDC</strain>
    </source>
</reference>
<keyword evidence="3" id="KW-1185">Reference proteome</keyword>
<keyword evidence="1" id="KW-0472">Membrane</keyword>
<dbReference type="Pfam" id="PF02009">
    <property type="entry name" value="RIFIN"/>
    <property type="match status" value="1"/>
</dbReference>
<gene>
    <name evidence="2" type="primary">RIF</name>
    <name evidence="2" type="ORF">PRCDC_0020600</name>
</gene>
<dbReference type="EMBL" id="HG810436">
    <property type="protein sequence ID" value="CDO61568.1"/>
    <property type="molecule type" value="Genomic_DNA"/>
</dbReference>
<sequence length="228" mass="24493">QNLGGIVAPSSGVLAGIAELGISSWKTAALAAAKKAAIAEGAVKGFAKVEAMGFAKFIEGMESAFCIKGLNIKLLKSVFMQQNHANFSNISNFIYKKYEAMCASNIIGGGGDPVCQIGQTLKVAACSSQVNVSNKAYIAKEVNTILSESKDYAAIEAADITIEQTAKIETAKKVAIETTCMNCQTAIIASIVAILVIVLVMLIIYLILRYRRKKKMKKKMQYIKLLKE</sequence>
<keyword evidence="1" id="KW-1133">Transmembrane helix</keyword>
<name>A0A060RLW1_PLARE</name>
<keyword evidence="1" id="KW-0812">Transmembrane</keyword>
<dbReference type="InterPro" id="IPR006373">
    <property type="entry name" value="VSA_Rifin"/>
</dbReference>
<reference evidence="2" key="1">
    <citation type="submission" date="2014-01" db="EMBL/GenBank/DDBJ databases">
        <authorList>
            <person name="Aslett M."/>
        </authorList>
    </citation>
    <scope>NUCLEOTIDE SEQUENCE</scope>
    <source>
        <strain evidence="2">CDC</strain>
    </source>
</reference>
<evidence type="ECO:0000256" key="1">
    <source>
        <dbReference type="SAM" id="Phobius"/>
    </source>
</evidence>
<dbReference type="VEuPathDB" id="PlasmoDB:PRCDC_0020600"/>
<proteinExistence type="predicted"/>
<accession>A0A060RLW1</accession>
<dbReference type="AlphaFoldDB" id="A0A060RLW1"/>
<feature type="non-terminal residue" evidence="2">
    <location>
        <position position="1"/>
    </location>
</feature>
<evidence type="ECO:0000313" key="2">
    <source>
        <dbReference type="EMBL" id="CDO61568.1"/>
    </source>
</evidence>
<protein>
    <submittedName>
        <fullName evidence="2">Rifin</fullName>
    </submittedName>
</protein>